<proteinExistence type="predicted"/>
<evidence type="ECO:0000313" key="13">
    <source>
        <dbReference type="Proteomes" id="UP001152747"/>
    </source>
</evidence>
<keyword evidence="13" id="KW-1185">Reference proteome</keyword>
<dbReference type="AlphaFoldDB" id="A0A9P1IMS4"/>
<feature type="compositionally biased region" description="Low complexity" evidence="9">
    <location>
        <begin position="39"/>
        <end position="51"/>
    </location>
</feature>
<dbReference type="SMART" id="SM00487">
    <property type="entry name" value="DEXDc"/>
    <property type="match status" value="1"/>
</dbReference>
<comment type="function">
    <text evidence="7">Involved in mitotic DNA repair and meiotic recombination. Functions in the recombinational DNA repair pathway. Essential for interhomolog gene conversion (GC), but may have a less important role in intersister GC than spn-A/Rad51. In the presence of DNA, spn-A/Rad51 enhances the ATPase activity of okr/Rad54.</text>
</comment>
<evidence type="ECO:0000256" key="3">
    <source>
        <dbReference type="ARBA" id="ARBA00022618"/>
    </source>
</evidence>
<dbReference type="GO" id="GO:0005634">
    <property type="term" value="C:nucleus"/>
    <property type="evidence" value="ECO:0007669"/>
    <property type="project" value="TreeGrafter"/>
</dbReference>
<dbReference type="GO" id="GO:0006283">
    <property type="term" value="P:transcription-coupled nucleotide-excision repair"/>
    <property type="evidence" value="ECO:0007669"/>
    <property type="project" value="TreeGrafter"/>
</dbReference>
<evidence type="ECO:0000256" key="1">
    <source>
        <dbReference type="ARBA" id="ARBA00011467"/>
    </source>
</evidence>
<evidence type="ECO:0000256" key="8">
    <source>
        <dbReference type="ARBA" id="ARBA00029956"/>
    </source>
</evidence>
<dbReference type="Proteomes" id="UP001152747">
    <property type="component" value="Unassembled WGS sequence"/>
</dbReference>
<evidence type="ECO:0000256" key="4">
    <source>
        <dbReference type="ARBA" id="ARBA00022776"/>
    </source>
</evidence>
<feature type="domain" description="Helicase C-terminal" evidence="11">
    <location>
        <begin position="425"/>
        <end position="586"/>
    </location>
</feature>
<dbReference type="InterPro" id="IPR000330">
    <property type="entry name" value="SNF2_N"/>
</dbReference>
<gene>
    <name evidence="12" type="ORF">CAMP_LOCUS10117</name>
</gene>
<dbReference type="CDD" id="cd18793">
    <property type="entry name" value="SF2_C_SNF"/>
    <property type="match status" value="1"/>
</dbReference>
<evidence type="ECO:0000256" key="7">
    <source>
        <dbReference type="ARBA" id="ARBA00024776"/>
    </source>
</evidence>
<dbReference type="InterPro" id="IPR049730">
    <property type="entry name" value="SNF2/RAD54-like_C"/>
</dbReference>
<dbReference type="InterPro" id="IPR001650">
    <property type="entry name" value="Helicase_C-like"/>
</dbReference>
<dbReference type="InterPro" id="IPR050496">
    <property type="entry name" value="SNF2_RAD54_helicase_repair"/>
</dbReference>
<evidence type="ECO:0000259" key="11">
    <source>
        <dbReference type="PROSITE" id="PS51194"/>
    </source>
</evidence>
<dbReference type="GO" id="GO:0051301">
    <property type="term" value="P:cell division"/>
    <property type="evidence" value="ECO:0007669"/>
    <property type="project" value="UniProtKB-KW"/>
</dbReference>
<reference evidence="12" key="1">
    <citation type="submission" date="2022-11" db="EMBL/GenBank/DDBJ databases">
        <authorList>
            <person name="Kikuchi T."/>
        </authorList>
    </citation>
    <scope>NUCLEOTIDE SEQUENCE</scope>
    <source>
        <strain evidence="12">PS1010</strain>
    </source>
</reference>
<feature type="region of interest" description="Disordered" evidence="9">
    <location>
        <begin position="612"/>
        <end position="638"/>
    </location>
</feature>
<sequence>MGKSEEDEEYDYDKDLAPSTSDSEEDSEENEPKRKKSRISQSSASTSLSQKLCDDNNTKTYENRLDLNEKGELITIINKKTKKSWKIDENCWNRLYDYQKTGVQWFQNHFENKVGGILADEMGLGKTIQTIVFLRSIQETGDNYASLGCRGLGRSLIICPASVMKQWIDELNKWFPKCRVFVLHATSSTGQNSQELFEKLANRKKEYPFGCVVISTYSMYVKNCAVLNKIVWHTVFLDEGHKIKNNQTKNCIAIKKIITPYRFVLTGSPIQNNLGELWTIMDFVFPGKLGAFELFSERIARKIHEGSFLNATSQMKENAYQCALILQEAVKPYILRRLKSDAELNLQLPEKNEQILFCNLSSKQRKAYEKYLRSEEVQNIFLGKLDGFVGLTKMFHICNHPAIYNRPENGPIEFGSSKDSGKLVVLLKLLKTWKNEPNASNKILIFTQKTSVIQMLEHFFDKNQYKYCTMSGSTPIAQRHGLVEKFGQDEEVFIFLLTTKVGGVGLNLTAANKIVIFDPDWNPTTDDQAKERAWRIGQNRDVTIYRLICSGTIEEKAYMRQIHKQTIAAKILKNAETKEVIPKEHLRDLFRLAPKHLKGTEAGIYLKGETMPRFKKESENRENSSGDKKRKRVKSKDLSEFEDQKTLKKLFEGDMLNCIISHEKAVKNEQDKMILRLNARQTALEAARFLIHAEGRKNWETTFAESLGKGAKNGKKEEKKKKNSFWDAVHTNLKQNDGSKELDENVKQAKNLRFAFIKHGRKLTAEQIDQYFQPDKLGGIDSYFFKEMLATISKYDANEKVFKLKPKFR</sequence>
<dbReference type="Gene3D" id="3.40.50.300">
    <property type="entry name" value="P-loop containing nucleotide triphosphate hydrolases"/>
    <property type="match status" value="1"/>
</dbReference>
<organism evidence="12 13">
    <name type="scientific">Caenorhabditis angaria</name>
    <dbReference type="NCBI Taxonomy" id="860376"/>
    <lineage>
        <taxon>Eukaryota</taxon>
        <taxon>Metazoa</taxon>
        <taxon>Ecdysozoa</taxon>
        <taxon>Nematoda</taxon>
        <taxon>Chromadorea</taxon>
        <taxon>Rhabditida</taxon>
        <taxon>Rhabditina</taxon>
        <taxon>Rhabditomorpha</taxon>
        <taxon>Rhabditoidea</taxon>
        <taxon>Rhabditidae</taxon>
        <taxon>Peloderinae</taxon>
        <taxon>Caenorhabditis</taxon>
    </lineage>
</organism>
<comment type="caution">
    <text evidence="12">The sequence shown here is derived from an EMBL/GenBank/DDBJ whole genome shotgun (WGS) entry which is preliminary data.</text>
</comment>
<dbReference type="PANTHER" id="PTHR45629">
    <property type="entry name" value="SNF2/RAD54 FAMILY MEMBER"/>
    <property type="match status" value="1"/>
</dbReference>
<feature type="compositionally biased region" description="Basic and acidic residues" evidence="9">
    <location>
        <begin position="612"/>
        <end position="627"/>
    </location>
</feature>
<dbReference type="InterPro" id="IPR038718">
    <property type="entry name" value="SNF2-like_sf"/>
</dbReference>
<dbReference type="InterPro" id="IPR027417">
    <property type="entry name" value="P-loop_NTPase"/>
</dbReference>
<dbReference type="EMBL" id="CANHGI010000004">
    <property type="protein sequence ID" value="CAI5447480.1"/>
    <property type="molecule type" value="Genomic_DNA"/>
</dbReference>
<comment type="subunit">
    <text evidence="1">Interacts (via N-terminus) with spn-A/Rad51.</text>
</comment>
<dbReference type="Pfam" id="PF00271">
    <property type="entry name" value="Helicase_C"/>
    <property type="match status" value="1"/>
</dbReference>
<dbReference type="Pfam" id="PF00176">
    <property type="entry name" value="SNF2-rel_dom"/>
    <property type="match status" value="1"/>
</dbReference>
<keyword evidence="4" id="KW-0498">Mitosis</keyword>
<feature type="domain" description="Helicase ATP-binding" evidence="10">
    <location>
        <begin position="107"/>
        <end position="287"/>
    </location>
</feature>
<feature type="compositionally biased region" description="Acidic residues" evidence="9">
    <location>
        <begin position="1"/>
        <end position="12"/>
    </location>
</feature>
<dbReference type="Gene3D" id="3.40.50.10810">
    <property type="entry name" value="Tandem AAA-ATPase domain"/>
    <property type="match status" value="1"/>
</dbReference>
<evidence type="ECO:0000256" key="5">
    <source>
        <dbReference type="ARBA" id="ARBA00022801"/>
    </source>
</evidence>
<dbReference type="GO" id="GO:0008094">
    <property type="term" value="F:ATP-dependent activity, acting on DNA"/>
    <property type="evidence" value="ECO:0007669"/>
    <property type="project" value="TreeGrafter"/>
</dbReference>
<evidence type="ECO:0000256" key="9">
    <source>
        <dbReference type="SAM" id="MobiDB-lite"/>
    </source>
</evidence>
<dbReference type="GO" id="GO:0016787">
    <property type="term" value="F:hydrolase activity"/>
    <property type="evidence" value="ECO:0007669"/>
    <property type="project" value="UniProtKB-KW"/>
</dbReference>
<evidence type="ECO:0000313" key="12">
    <source>
        <dbReference type="EMBL" id="CAI5447480.1"/>
    </source>
</evidence>
<feature type="region of interest" description="Disordered" evidence="9">
    <location>
        <begin position="1"/>
        <end position="54"/>
    </location>
</feature>
<dbReference type="InterPro" id="IPR014001">
    <property type="entry name" value="Helicase_ATP-bd"/>
</dbReference>
<dbReference type="PANTHER" id="PTHR45629:SF7">
    <property type="entry name" value="DNA EXCISION REPAIR PROTEIN ERCC-6-RELATED"/>
    <property type="match status" value="1"/>
</dbReference>
<name>A0A9P1IMS4_9PELO</name>
<evidence type="ECO:0000256" key="6">
    <source>
        <dbReference type="ARBA" id="ARBA00023306"/>
    </source>
</evidence>
<accession>A0A9P1IMS4</accession>
<keyword evidence="3" id="KW-0132">Cell division</keyword>
<evidence type="ECO:0000259" key="10">
    <source>
        <dbReference type="PROSITE" id="PS51192"/>
    </source>
</evidence>
<dbReference type="OrthoDB" id="448448at2759"/>
<dbReference type="PROSITE" id="PS51192">
    <property type="entry name" value="HELICASE_ATP_BIND_1"/>
    <property type="match status" value="1"/>
</dbReference>
<dbReference type="SUPFAM" id="SSF52540">
    <property type="entry name" value="P-loop containing nucleoside triphosphate hydrolases"/>
    <property type="match status" value="2"/>
</dbReference>
<keyword evidence="6" id="KW-0131">Cell cycle</keyword>
<evidence type="ECO:0000256" key="2">
    <source>
        <dbReference type="ARBA" id="ARBA00015341"/>
    </source>
</evidence>
<dbReference type="SMART" id="SM00490">
    <property type="entry name" value="HELICc"/>
    <property type="match status" value="1"/>
</dbReference>
<dbReference type="GO" id="GO:0005524">
    <property type="term" value="F:ATP binding"/>
    <property type="evidence" value="ECO:0007669"/>
    <property type="project" value="InterPro"/>
</dbReference>
<dbReference type="PROSITE" id="PS51194">
    <property type="entry name" value="HELICASE_CTER"/>
    <property type="match status" value="1"/>
</dbReference>
<keyword evidence="5" id="KW-0378">Hydrolase</keyword>
<protein>
    <recommendedName>
        <fullName evidence="2">DNA repair and recombination protein RAD54-like</fullName>
    </recommendedName>
    <alternativeName>
        <fullName evidence="8">Protein okra</fullName>
    </alternativeName>
</protein>